<dbReference type="Proteomes" id="UP000533080">
    <property type="component" value="Unassembled WGS sequence"/>
</dbReference>
<dbReference type="EMBL" id="JABFNT010000039">
    <property type="protein sequence ID" value="NOJ79490.1"/>
    <property type="molecule type" value="Genomic_DNA"/>
</dbReference>
<evidence type="ECO:0000256" key="1">
    <source>
        <dbReference type="SAM" id="MobiDB-lite"/>
    </source>
</evidence>
<dbReference type="InterPro" id="IPR008972">
    <property type="entry name" value="Cupredoxin"/>
</dbReference>
<proteinExistence type="predicted"/>
<accession>A0A7Y4IIJ8</accession>
<evidence type="ECO:0000313" key="5">
    <source>
        <dbReference type="Proteomes" id="UP000533080"/>
    </source>
</evidence>
<dbReference type="InterPro" id="IPR028096">
    <property type="entry name" value="EfeO_Cupredoxin"/>
</dbReference>
<feature type="compositionally biased region" description="Basic and acidic residues" evidence="1">
    <location>
        <begin position="26"/>
        <end position="40"/>
    </location>
</feature>
<evidence type="ECO:0000313" key="4">
    <source>
        <dbReference type="EMBL" id="NOJ79490.1"/>
    </source>
</evidence>
<dbReference type="Pfam" id="PF13473">
    <property type="entry name" value="Cupredoxin_1"/>
    <property type="match status" value="1"/>
</dbReference>
<dbReference type="Gene3D" id="2.60.40.420">
    <property type="entry name" value="Cupredoxins - blue copper proteins"/>
    <property type="match status" value="1"/>
</dbReference>
<evidence type="ECO:0000259" key="3">
    <source>
        <dbReference type="Pfam" id="PF13473"/>
    </source>
</evidence>
<reference evidence="4 5" key="1">
    <citation type="submission" date="2020-05" db="EMBL/GenBank/DDBJ databases">
        <authorList>
            <person name="Whitworth D."/>
        </authorList>
    </citation>
    <scope>NUCLEOTIDE SEQUENCE [LARGE SCALE GENOMIC DNA]</scope>
    <source>
        <strain evidence="4 5">AM005</strain>
    </source>
</reference>
<feature type="chain" id="PRO_5031575364" description="EfeO-type cupredoxin-like domain-containing protein" evidence="2">
    <location>
        <begin position="23"/>
        <end position="151"/>
    </location>
</feature>
<feature type="signal peptide" evidence="2">
    <location>
        <begin position="1"/>
        <end position="22"/>
    </location>
</feature>
<feature type="compositionally biased region" description="Low complexity" evidence="1">
    <location>
        <begin position="41"/>
        <end position="60"/>
    </location>
</feature>
<name>A0A7Y4IIJ8_MYXXA</name>
<dbReference type="SUPFAM" id="SSF49503">
    <property type="entry name" value="Cupredoxins"/>
    <property type="match status" value="1"/>
</dbReference>
<feature type="domain" description="EfeO-type cupredoxin-like" evidence="3">
    <location>
        <begin position="57"/>
        <end position="147"/>
    </location>
</feature>
<sequence>MKKSLMGLLAALPLIAAAPAVAVDEHAKQSEHAGHGDHSAHGGTAKKAAAPAQKPASAPATKNGVQTVDLTVTSKGFEPSDVKVKAGQPVRLVVTRKTAKTCATEIVMADLGINKPLPMDTPVTVEFTPSKSGTLRYACAMDHISGLVTIQ</sequence>
<dbReference type="RefSeq" id="WP_171441756.1">
    <property type="nucleotide sequence ID" value="NZ_JABFNS010000033.1"/>
</dbReference>
<dbReference type="AlphaFoldDB" id="A0A7Y4IIJ8"/>
<feature type="region of interest" description="Disordered" evidence="1">
    <location>
        <begin position="26"/>
        <end position="65"/>
    </location>
</feature>
<protein>
    <recommendedName>
        <fullName evidence="3">EfeO-type cupredoxin-like domain-containing protein</fullName>
    </recommendedName>
</protein>
<keyword evidence="2" id="KW-0732">Signal</keyword>
<organism evidence="4 5">
    <name type="scientific">Myxococcus xanthus</name>
    <dbReference type="NCBI Taxonomy" id="34"/>
    <lineage>
        <taxon>Bacteria</taxon>
        <taxon>Pseudomonadati</taxon>
        <taxon>Myxococcota</taxon>
        <taxon>Myxococcia</taxon>
        <taxon>Myxococcales</taxon>
        <taxon>Cystobacterineae</taxon>
        <taxon>Myxococcaceae</taxon>
        <taxon>Myxococcus</taxon>
    </lineage>
</organism>
<evidence type="ECO:0000256" key="2">
    <source>
        <dbReference type="SAM" id="SignalP"/>
    </source>
</evidence>
<comment type="caution">
    <text evidence="4">The sequence shown here is derived from an EMBL/GenBank/DDBJ whole genome shotgun (WGS) entry which is preliminary data.</text>
</comment>
<gene>
    <name evidence="4" type="ORF">HNV28_14260</name>
</gene>